<dbReference type="OMA" id="ATYSAHI"/>
<accession>A0A284QL42</accession>
<organism evidence="1 2">
    <name type="scientific">Armillaria ostoyae</name>
    <name type="common">Armillaria root rot fungus</name>
    <dbReference type="NCBI Taxonomy" id="47428"/>
    <lineage>
        <taxon>Eukaryota</taxon>
        <taxon>Fungi</taxon>
        <taxon>Dikarya</taxon>
        <taxon>Basidiomycota</taxon>
        <taxon>Agaricomycotina</taxon>
        <taxon>Agaricomycetes</taxon>
        <taxon>Agaricomycetidae</taxon>
        <taxon>Agaricales</taxon>
        <taxon>Marasmiineae</taxon>
        <taxon>Physalacriaceae</taxon>
        <taxon>Armillaria</taxon>
    </lineage>
</organism>
<dbReference type="EMBL" id="FUEG01000001">
    <property type="protein sequence ID" value="SJK97153.1"/>
    <property type="molecule type" value="Genomic_DNA"/>
</dbReference>
<sequence length="72" mass="7838">MAASSSFEAEKLRYSRELAAYTLRQFATYSAHLSPDKVAAAKVPPNVSQSIFQAFPRFSEPQTKPSASSLVA</sequence>
<protein>
    <submittedName>
        <fullName evidence="1">Uncharacterized protein</fullName>
    </submittedName>
</protein>
<evidence type="ECO:0000313" key="2">
    <source>
        <dbReference type="Proteomes" id="UP000219338"/>
    </source>
</evidence>
<gene>
    <name evidence="1" type="ORF">ARMOST_00404</name>
</gene>
<dbReference type="Proteomes" id="UP000219338">
    <property type="component" value="Unassembled WGS sequence"/>
</dbReference>
<reference evidence="2" key="1">
    <citation type="journal article" date="2017" name="Nat. Ecol. Evol.">
        <title>Genome expansion and lineage-specific genetic innovations in the forest pathogenic fungi Armillaria.</title>
        <authorList>
            <person name="Sipos G."/>
            <person name="Prasanna A.N."/>
            <person name="Walter M.C."/>
            <person name="O'Connor E."/>
            <person name="Balint B."/>
            <person name="Krizsan K."/>
            <person name="Kiss B."/>
            <person name="Hess J."/>
            <person name="Varga T."/>
            <person name="Slot J."/>
            <person name="Riley R."/>
            <person name="Boka B."/>
            <person name="Rigling D."/>
            <person name="Barry K."/>
            <person name="Lee J."/>
            <person name="Mihaltcheva S."/>
            <person name="LaButti K."/>
            <person name="Lipzen A."/>
            <person name="Waldron R."/>
            <person name="Moloney N.M."/>
            <person name="Sperisen C."/>
            <person name="Kredics L."/>
            <person name="Vagvoelgyi C."/>
            <person name="Patrignani A."/>
            <person name="Fitzpatrick D."/>
            <person name="Nagy I."/>
            <person name="Doyle S."/>
            <person name="Anderson J.B."/>
            <person name="Grigoriev I.V."/>
            <person name="Gueldener U."/>
            <person name="Muensterkoetter M."/>
            <person name="Nagy L.G."/>
        </authorList>
    </citation>
    <scope>NUCLEOTIDE SEQUENCE [LARGE SCALE GENOMIC DNA]</scope>
    <source>
        <strain evidence="2">C18/9</strain>
    </source>
</reference>
<dbReference type="AlphaFoldDB" id="A0A284QL42"/>
<proteinExistence type="predicted"/>
<keyword evidence="2" id="KW-1185">Reference proteome</keyword>
<evidence type="ECO:0000313" key="1">
    <source>
        <dbReference type="EMBL" id="SJK97153.1"/>
    </source>
</evidence>
<name>A0A284QL42_ARMOS</name>
<dbReference type="OrthoDB" id="3262732at2759"/>